<feature type="compositionally biased region" description="Polar residues" evidence="1">
    <location>
        <begin position="251"/>
        <end position="263"/>
    </location>
</feature>
<keyword evidence="3" id="KW-1185">Reference proteome</keyword>
<feature type="compositionally biased region" description="Low complexity" evidence="1">
    <location>
        <begin position="146"/>
        <end position="162"/>
    </location>
</feature>
<dbReference type="EMBL" id="KL648624">
    <property type="protein sequence ID" value="KEY67328.1"/>
    <property type="molecule type" value="Genomic_DNA"/>
</dbReference>
<feature type="compositionally biased region" description="Polar residues" evidence="1">
    <location>
        <begin position="221"/>
        <end position="244"/>
    </location>
</feature>
<sequence length="372" mass="37754">MLGRNKSNGSDGSDHVAQPLSSLRDPSSFAPPPKRTGSGLAPAPPKTAPAPRKVVTAPSKYQDPRAPAAAEPAQQYQQTQEDGVTEPPAPRPYRTNTSDLSTDHLPRPPGRRDGTGGMSPPPPSYDSVVAAPAKAGPPRLPPRLPPRTGSGSSTPVQSPSSTGGAGVLNQGAINRLGAAGVSVPALGIGASPGPATEPSPMSPLPPRAGGGGGSHVDELQNRLSGLRTTAPTNPPSNQGTTWAQKQAALRTASSFQKDPSSVSLADARSAASTANNFRQRHGDQVAAGLQSASNVNQKYGVADRLGGVTQGQHQNASPVDGQATGGAFPAKKKPPPPPVKRKPVIPGVSSPTAETPDDGTPPPIPLSTRPTF</sequence>
<evidence type="ECO:0000313" key="3">
    <source>
        <dbReference type="Proteomes" id="UP000028045"/>
    </source>
</evidence>
<proteinExistence type="predicted"/>
<feature type="compositionally biased region" description="Basic and acidic residues" evidence="1">
    <location>
        <begin position="101"/>
        <end position="114"/>
    </location>
</feature>
<feature type="compositionally biased region" description="Polar residues" evidence="1">
    <location>
        <begin position="1"/>
        <end position="11"/>
    </location>
</feature>
<evidence type="ECO:0000256" key="1">
    <source>
        <dbReference type="SAM" id="MobiDB-lite"/>
    </source>
</evidence>
<dbReference type="OrthoDB" id="3357271at2759"/>
<feature type="compositionally biased region" description="Pro residues" evidence="1">
    <location>
        <begin position="195"/>
        <end position="206"/>
    </location>
</feature>
<feature type="compositionally biased region" description="Low complexity" evidence="1">
    <location>
        <begin position="64"/>
        <end position="80"/>
    </location>
</feature>
<dbReference type="Proteomes" id="UP000028045">
    <property type="component" value="Unassembled WGS sequence"/>
</dbReference>
<dbReference type="AlphaFoldDB" id="A0A084APU9"/>
<feature type="compositionally biased region" description="Basic residues" evidence="1">
    <location>
        <begin position="330"/>
        <end position="343"/>
    </location>
</feature>
<protein>
    <submittedName>
        <fullName evidence="2">Uncharacterized protein</fullName>
    </submittedName>
</protein>
<dbReference type="HOGENOM" id="CLU_036511_0_0_1"/>
<evidence type="ECO:0000313" key="2">
    <source>
        <dbReference type="EMBL" id="KEY67328.1"/>
    </source>
</evidence>
<feature type="region of interest" description="Disordered" evidence="1">
    <location>
        <begin position="184"/>
        <end position="372"/>
    </location>
</feature>
<feature type="region of interest" description="Disordered" evidence="1">
    <location>
        <begin position="1"/>
        <end position="169"/>
    </location>
</feature>
<gene>
    <name evidence="2" type="ORF">S7711_04579</name>
</gene>
<reference evidence="2 3" key="1">
    <citation type="journal article" date="2014" name="BMC Genomics">
        <title>Comparative genome sequencing reveals chemotype-specific gene clusters in the toxigenic black mold Stachybotrys.</title>
        <authorList>
            <person name="Semeiks J."/>
            <person name="Borek D."/>
            <person name="Otwinowski Z."/>
            <person name="Grishin N.V."/>
        </authorList>
    </citation>
    <scope>NUCLEOTIDE SEQUENCE [LARGE SCALE GENOMIC DNA]</scope>
    <source>
        <strain evidence="3">CBS 109288 / IBT 7711</strain>
    </source>
</reference>
<organism evidence="2 3">
    <name type="scientific">Stachybotrys chartarum (strain CBS 109288 / IBT 7711)</name>
    <name type="common">Toxic black mold</name>
    <name type="synonym">Stilbospora chartarum</name>
    <dbReference type="NCBI Taxonomy" id="1280523"/>
    <lineage>
        <taxon>Eukaryota</taxon>
        <taxon>Fungi</taxon>
        <taxon>Dikarya</taxon>
        <taxon>Ascomycota</taxon>
        <taxon>Pezizomycotina</taxon>
        <taxon>Sordariomycetes</taxon>
        <taxon>Hypocreomycetidae</taxon>
        <taxon>Hypocreales</taxon>
        <taxon>Stachybotryaceae</taxon>
        <taxon>Stachybotrys</taxon>
    </lineage>
</organism>
<name>A0A084APU9_STACB</name>
<accession>A0A084APU9</accession>